<gene>
    <name evidence="1" type="ORF">QFC19_003237</name>
</gene>
<accession>A0ACC2W4G6</accession>
<evidence type="ECO:0000313" key="1">
    <source>
        <dbReference type="EMBL" id="KAJ9106507.1"/>
    </source>
</evidence>
<dbReference type="Proteomes" id="UP001241377">
    <property type="component" value="Unassembled WGS sequence"/>
</dbReference>
<dbReference type="EMBL" id="JASBWR010000030">
    <property type="protein sequence ID" value="KAJ9106507.1"/>
    <property type="molecule type" value="Genomic_DNA"/>
</dbReference>
<organism evidence="1 2">
    <name type="scientific">Naganishia cerealis</name>
    <dbReference type="NCBI Taxonomy" id="610337"/>
    <lineage>
        <taxon>Eukaryota</taxon>
        <taxon>Fungi</taxon>
        <taxon>Dikarya</taxon>
        <taxon>Basidiomycota</taxon>
        <taxon>Agaricomycotina</taxon>
        <taxon>Tremellomycetes</taxon>
        <taxon>Filobasidiales</taxon>
        <taxon>Filobasidiaceae</taxon>
        <taxon>Naganishia</taxon>
    </lineage>
</organism>
<name>A0ACC2W4G6_9TREE</name>
<comment type="caution">
    <text evidence="1">The sequence shown here is derived from an EMBL/GenBank/DDBJ whole genome shotgun (WGS) entry which is preliminary data.</text>
</comment>
<evidence type="ECO:0000313" key="2">
    <source>
        <dbReference type="Proteomes" id="UP001241377"/>
    </source>
</evidence>
<keyword evidence="2" id="KW-1185">Reference proteome</keyword>
<protein>
    <submittedName>
        <fullName evidence="1">Uncharacterized protein</fullName>
    </submittedName>
</protein>
<proteinExistence type="predicted"/>
<sequence length="229" mass="25701">MDGTLLNTEDLYTECASEILAEYGKGPLTWDVKIKLQGRPGPEANRLVIEHYELPISLEDYIEKSLKIQATKWPRARFLPGALELLQYLKEKDIPIALGTSSNKINYHRKVSHLSPGFEIFGEHVVLGDDTRIPPGKGKPHPHIWYTCLGSLNTERQEKGLPPIAPEECLIFEDGLPGVQSAIASGATVIWIPDQKAIEVMDGKHHDIIRNYGEVLLSLEHFDKEKYGL</sequence>
<reference evidence="1" key="1">
    <citation type="submission" date="2023-04" db="EMBL/GenBank/DDBJ databases">
        <title>Draft Genome sequencing of Naganishia species isolated from polar environments using Oxford Nanopore Technology.</title>
        <authorList>
            <person name="Leo P."/>
            <person name="Venkateswaran K."/>
        </authorList>
    </citation>
    <scope>NUCLEOTIDE SEQUENCE</scope>
    <source>
        <strain evidence="1">MNA-CCFEE 5261</strain>
    </source>
</reference>